<accession>A0A858RD68</accession>
<feature type="compositionally biased region" description="Basic and acidic residues" evidence="1">
    <location>
        <begin position="16"/>
        <end position="26"/>
    </location>
</feature>
<dbReference type="EMBL" id="CP051774">
    <property type="protein sequence ID" value="QJE94672.1"/>
    <property type="molecule type" value="Genomic_DNA"/>
</dbReference>
<keyword evidence="2" id="KW-0812">Transmembrane</keyword>
<feature type="compositionally biased region" description="Basic residues" evidence="1">
    <location>
        <begin position="46"/>
        <end position="56"/>
    </location>
</feature>
<dbReference type="AlphaFoldDB" id="A0A858RD68"/>
<dbReference type="RefSeq" id="WP_169452893.1">
    <property type="nucleotide sequence ID" value="NZ_CP051774.1"/>
</dbReference>
<protein>
    <recommendedName>
        <fullName evidence="5">AsmA-like C-terminal domain-containing protein</fullName>
    </recommendedName>
</protein>
<evidence type="ECO:0000256" key="1">
    <source>
        <dbReference type="SAM" id="MobiDB-lite"/>
    </source>
</evidence>
<organism evidence="3 4">
    <name type="scientific">Luteolibacter luteus</name>
    <dbReference type="NCBI Taxonomy" id="2728835"/>
    <lineage>
        <taxon>Bacteria</taxon>
        <taxon>Pseudomonadati</taxon>
        <taxon>Verrucomicrobiota</taxon>
        <taxon>Verrucomicrobiia</taxon>
        <taxon>Verrucomicrobiales</taxon>
        <taxon>Verrucomicrobiaceae</taxon>
        <taxon>Luteolibacter</taxon>
    </lineage>
</organism>
<evidence type="ECO:0008006" key="5">
    <source>
        <dbReference type="Google" id="ProtNLM"/>
    </source>
</evidence>
<feature type="region of interest" description="Disordered" evidence="1">
    <location>
        <begin position="1"/>
        <end position="61"/>
    </location>
</feature>
<evidence type="ECO:0000313" key="3">
    <source>
        <dbReference type="EMBL" id="QJE94672.1"/>
    </source>
</evidence>
<dbReference type="KEGG" id="luo:HHL09_02380"/>
<feature type="transmembrane region" description="Helical" evidence="2">
    <location>
        <begin position="68"/>
        <end position="94"/>
    </location>
</feature>
<evidence type="ECO:0000256" key="2">
    <source>
        <dbReference type="SAM" id="Phobius"/>
    </source>
</evidence>
<evidence type="ECO:0000313" key="4">
    <source>
        <dbReference type="Proteomes" id="UP000501812"/>
    </source>
</evidence>
<proteinExistence type="predicted"/>
<name>A0A858RD68_9BACT</name>
<gene>
    <name evidence="3" type="ORF">HHL09_02380</name>
</gene>
<reference evidence="3 4" key="1">
    <citation type="submission" date="2020-04" db="EMBL/GenBank/DDBJ databases">
        <title>Luteolibacter sp. G-1-1-1 isolated from soil.</title>
        <authorList>
            <person name="Dahal R.H."/>
        </authorList>
    </citation>
    <scope>NUCLEOTIDE SEQUENCE [LARGE SCALE GENOMIC DNA]</scope>
    <source>
        <strain evidence="3 4">G-1-1-1</strain>
    </source>
</reference>
<dbReference type="Proteomes" id="UP000501812">
    <property type="component" value="Chromosome"/>
</dbReference>
<keyword evidence="2" id="KW-0472">Membrane</keyword>
<sequence>MADSDSEPDNYSIDEMMDRLRSRGEGGQDGDAPQLVTRPDGTQVYRVKKRKRRSRQPKKEKEARQKRFRILQVILAVALVILVAVCFFASLVFLNSSAYRDSVIAKIQAWSGAETKVTQLRLTPVGASADAIEFTWPQESILAKLDLRGLQGDLNFTKLVGGSWHGSEIVAGQGGNLLLRPPTGNQAWFKRPEGELPFHFRYRSPKFNVLLGEETAPAFHVRNSEASLEIHEPEAVSASLRLDGGTATFAGWGDFKLEFASLLIEKGKIFLSNARLSPVGAAKGRIEISNNEENKESVPFDFESGETILPVRVADIELQHLLGPSFGSFLSTTVEVPGEKATGDLIVRTSGDAGLSWRIPFRAIAAADSTATGLPMFELIARELGEVWYEKPRFDLEAKGVAVRDKNRTGVESLILDARGRISIGGSIFADASGKLDGELQVGLPSSAVDGGSPAFQRVFHRRAGGSSWAKIHISGTNQQPLDDLEVQLKTSSTVTSPAVGGDKALDETFEQLITPGAR</sequence>
<keyword evidence="4" id="KW-1185">Reference proteome</keyword>
<keyword evidence="2" id="KW-1133">Transmembrane helix</keyword>